<feature type="compositionally biased region" description="Polar residues" evidence="6">
    <location>
        <begin position="313"/>
        <end position="334"/>
    </location>
</feature>
<keyword evidence="4 7" id="KW-0472">Membrane</keyword>
<evidence type="ECO:0000313" key="10">
    <source>
        <dbReference type="Proteomes" id="UP000223968"/>
    </source>
</evidence>
<organism evidence="9 10">
    <name type="scientific">Helicocarpus griseus UAMH5409</name>
    <dbReference type="NCBI Taxonomy" id="1447875"/>
    <lineage>
        <taxon>Eukaryota</taxon>
        <taxon>Fungi</taxon>
        <taxon>Dikarya</taxon>
        <taxon>Ascomycota</taxon>
        <taxon>Pezizomycotina</taxon>
        <taxon>Eurotiomycetes</taxon>
        <taxon>Eurotiomycetidae</taxon>
        <taxon>Onygenales</taxon>
        <taxon>Ajellomycetaceae</taxon>
        <taxon>Helicocarpus</taxon>
    </lineage>
</organism>
<accession>A0A2B7XYY9</accession>
<keyword evidence="10" id="KW-1185">Reference proteome</keyword>
<name>A0A2B7XYY9_9EURO</name>
<evidence type="ECO:0000259" key="8">
    <source>
        <dbReference type="Pfam" id="PF20684"/>
    </source>
</evidence>
<comment type="caution">
    <text evidence="9">The sequence shown here is derived from an EMBL/GenBank/DDBJ whole genome shotgun (WGS) entry which is preliminary data.</text>
</comment>
<evidence type="ECO:0000256" key="4">
    <source>
        <dbReference type="ARBA" id="ARBA00023136"/>
    </source>
</evidence>
<feature type="transmembrane region" description="Helical" evidence="7">
    <location>
        <begin position="182"/>
        <end position="205"/>
    </location>
</feature>
<comment type="similarity">
    <text evidence="5">Belongs to the SAT4 family.</text>
</comment>
<feature type="transmembrane region" description="Helical" evidence="7">
    <location>
        <begin position="42"/>
        <end position="63"/>
    </location>
</feature>
<dbReference type="Pfam" id="PF20684">
    <property type="entry name" value="Fung_rhodopsin"/>
    <property type="match status" value="1"/>
</dbReference>
<dbReference type="GO" id="GO:0016020">
    <property type="term" value="C:membrane"/>
    <property type="evidence" value="ECO:0007669"/>
    <property type="project" value="UniProtKB-SubCell"/>
</dbReference>
<proteinExistence type="inferred from homology"/>
<feature type="transmembrane region" description="Helical" evidence="7">
    <location>
        <begin position="217"/>
        <end position="239"/>
    </location>
</feature>
<dbReference type="EMBL" id="PDNB01000043">
    <property type="protein sequence ID" value="PGH13687.1"/>
    <property type="molecule type" value="Genomic_DNA"/>
</dbReference>
<gene>
    <name evidence="9" type="ORF">AJ79_03538</name>
</gene>
<evidence type="ECO:0000256" key="2">
    <source>
        <dbReference type="ARBA" id="ARBA00022692"/>
    </source>
</evidence>
<evidence type="ECO:0000256" key="6">
    <source>
        <dbReference type="SAM" id="MobiDB-lite"/>
    </source>
</evidence>
<feature type="transmembrane region" description="Helical" evidence="7">
    <location>
        <begin position="6"/>
        <end position="30"/>
    </location>
</feature>
<dbReference type="Proteomes" id="UP000223968">
    <property type="component" value="Unassembled WGS sequence"/>
</dbReference>
<protein>
    <recommendedName>
        <fullName evidence="8">Rhodopsin domain-containing protein</fullName>
    </recommendedName>
</protein>
<feature type="transmembrane region" description="Helical" evidence="7">
    <location>
        <begin position="95"/>
        <end position="117"/>
    </location>
</feature>
<keyword evidence="2 7" id="KW-0812">Transmembrane</keyword>
<dbReference type="InterPro" id="IPR049326">
    <property type="entry name" value="Rhodopsin_dom_fungi"/>
</dbReference>
<evidence type="ECO:0000256" key="1">
    <source>
        <dbReference type="ARBA" id="ARBA00004141"/>
    </source>
</evidence>
<feature type="region of interest" description="Disordered" evidence="6">
    <location>
        <begin position="290"/>
        <end position="334"/>
    </location>
</feature>
<comment type="subcellular location">
    <subcellularLocation>
        <location evidence="1">Membrane</location>
        <topology evidence="1">Multi-pass membrane protein</topology>
    </subcellularLocation>
</comment>
<dbReference type="PANTHER" id="PTHR33048">
    <property type="entry name" value="PTH11-LIKE INTEGRAL MEMBRANE PROTEIN (AFU_ORTHOLOGUE AFUA_5G11245)"/>
    <property type="match status" value="1"/>
</dbReference>
<keyword evidence="3 7" id="KW-1133">Transmembrane helix</keyword>
<sequence length="427" mass="47231">MGVGRQNFALALVSGLPLIAAAFVGLRIFARIRRRVKIGWDDWLLVFATILSFGVIPPSIIHIKTEHIGFHFWEVIFTTESLTNKDIGKLHALQLSFNLLSIPILPLAKASIIIILLKIGKVITPLRRFLQIIFIFNTAACVIPWAVYIFICPPGPGGGVTATAPRTFGNLRCLDRAAQGELLLFINCANLVTDILVFPIPFFIMRELMNTNIRSKLAIAFTFASSLCVTALSALKIYVTYRDRILIIDNPDPTYSLEFCITHGESTVGIMVACVPILRGLISSSLGLRTNHSSNRTGSNRPQYYPPGHSGSYYASATGGDTRTSQIDAQRNSGRVISTSLEDEHLLKSPDIMMTTVVERRTSPTEDLEQVMDPMRMVHVPTRHERVSEQTHGDTSDSSSDLIIQRHGVSSDWPSAPAPVVHMTRRL</sequence>
<evidence type="ECO:0000256" key="5">
    <source>
        <dbReference type="ARBA" id="ARBA00038359"/>
    </source>
</evidence>
<dbReference type="OrthoDB" id="444631at2759"/>
<feature type="transmembrane region" description="Helical" evidence="7">
    <location>
        <begin position="129"/>
        <end position="151"/>
    </location>
</feature>
<evidence type="ECO:0000256" key="7">
    <source>
        <dbReference type="SAM" id="Phobius"/>
    </source>
</evidence>
<reference evidence="9 10" key="1">
    <citation type="submission" date="2017-10" db="EMBL/GenBank/DDBJ databases">
        <title>Comparative genomics in systemic dimorphic fungi from Ajellomycetaceae.</title>
        <authorList>
            <person name="Munoz J.F."/>
            <person name="Mcewen J.G."/>
            <person name="Clay O.K."/>
            <person name="Cuomo C.A."/>
        </authorList>
    </citation>
    <scope>NUCLEOTIDE SEQUENCE [LARGE SCALE GENOMIC DNA]</scope>
    <source>
        <strain evidence="9 10">UAMH5409</strain>
    </source>
</reference>
<feature type="domain" description="Rhodopsin" evidence="8">
    <location>
        <begin position="26"/>
        <end position="283"/>
    </location>
</feature>
<dbReference type="InterPro" id="IPR052337">
    <property type="entry name" value="SAT4-like"/>
</dbReference>
<dbReference type="AlphaFoldDB" id="A0A2B7XYY9"/>
<evidence type="ECO:0000313" key="9">
    <source>
        <dbReference type="EMBL" id="PGH13687.1"/>
    </source>
</evidence>
<evidence type="ECO:0000256" key="3">
    <source>
        <dbReference type="ARBA" id="ARBA00022989"/>
    </source>
</evidence>
<dbReference type="PANTHER" id="PTHR33048:SF158">
    <property type="entry name" value="MEMBRANE PROTEIN PTH11-LIKE, PUTATIVE-RELATED"/>
    <property type="match status" value="1"/>
</dbReference>
<feature type="compositionally biased region" description="Polar residues" evidence="6">
    <location>
        <begin position="290"/>
        <end position="302"/>
    </location>
</feature>